<dbReference type="GO" id="GO:0006790">
    <property type="term" value="P:sulfur compound metabolic process"/>
    <property type="evidence" value="ECO:0007669"/>
    <property type="project" value="TreeGrafter"/>
</dbReference>
<dbReference type="InterPro" id="IPR000863">
    <property type="entry name" value="Sulfotransferase_dom"/>
</dbReference>
<dbReference type="InterPro" id="IPR027417">
    <property type="entry name" value="P-loop_NTPase"/>
</dbReference>
<dbReference type="SUPFAM" id="SSF52540">
    <property type="entry name" value="P-loop containing nucleoside triphosphate hydrolases"/>
    <property type="match status" value="1"/>
</dbReference>
<dbReference type="GO" id="GO:0006044">
    <property type="term" value="P:N-acetylglucosamine metabolic process"/>
    <property type="evidence" value="ECO:0007669"/>
    <property type="project" value="TreeGrafter"/>
</dbReference>
<dbReference type="STRING" id="9402.L5L063"/>
<name>L5L063_PTEAL</name>
<evidence type="ECO:0000313" key="4">
    <source>
        <dbReference type="Proteomes" id="UP000010552"/>
    </source>
</evidence>
<evidence type="ECO:0000256" key="1">
    <source>
        <dbReference type="RuleBase" id="RU361155"/>
    </source>
</evidence>
<dbReference type="Pfam" id="PF00685">
    <property type="entry name" value="Sulfotransfer_1"/>
    <property type="match status" value="1"/>
</dbReference>
<feature type="domain" description="Sulfotransferase" evidence="2">
    <location>
        <begin position="218"/>
        <end position="403"/>
    </location>
</feature>
<comment type="similarity">
    <text evidence="1">Belongs to the sulfotransferase 1 family.</text>
</comment>
<dbReference type="PANTHER" id="PTHR10704:SF5">
    <property type="entry name" value="CARBOHYDRATE SULFOTRANSFERASE 7"/>
    <property type="match status" value="1"/>
</dbReference>
<evidence type="ECO:0000259" key="2">
    <source>
        <dbReference type="Pfam" id="PF00685"/>
    </source>
</evidence>
<dbReference type="InParanoid" id="L5L063"/>
<dbReference type="PANTHER" id="PTHR10704">
    <property type="entry name" value="CARBOHYDRATE SULFOTRANSFERASE"/>
    <property type="match status" value="1"/>
</dbReference>
<protein>
    <recommendedName>
        <fullName evidence="1">Sulfotransferase</fullName>
        <ecNumber evidence="1">2.8.2.-</ecNumber>
    </recommendedName>
</protein>
<dbReference type="Proteomes" id="UP000010552">
    <property type="component" value="Unassembled WGS sequence"/>
</dbReference>
<dbReference type="FunCoup" id="L5L063">
    <property type="interactions" value="246"/>
</dbReference>
<dbReference type="GO" id="GO:0008459">
    <property type="term" value="F:chondroitin 6-sulfotransferase activity"/>
    <property type="evidence" value="ECO:0007669"/>
    <property type="project" value="TreeGrafter"/>
</dbReference>
<gene>
    <name evidence="3" type="ORF">PAL_GLEAN10003148</name>
</gene>
<reference evidence="4" key="1">
    <citation type="journal article" date="2013" name="Science">
        <title>Comparative analysis of bat genomes provides insight into the evolution of flight and immunity.</title>
        <authorList>
            <person name="Zhang G."/>
            <person name="Cowled C."/>
            <person name="Shi Z."/>
            <person name="Huang Z."/>
            <person name="Bishop-Lilly K.A."/>
            <person name="Fang X."/>
            <person name="Wynne J.W."/>
            <person name="Xiong Z."/>
            <person name="Baker M.L."/>
            <person name="Zhao W."/>
            <person name="Tachedjian M."/>
            <person name="Zhu Y."/>
            <person name="Zhou P."/>
            <person name="Jiang X."/>
            <person name="Ng J."/>
            <person name="Yang L."/>
            <person name="Wu L."/>
            <person name="Xiao J."/>
            <person name="Feng Y."/>
            <person name="Chen Y."/>
            <person name="Sun X."/>
            <person name="Zhang Y."/>
            <person name="Marsh G.A."/>
            <person name="Crameri G."/>
            <person name="Broder C.C."/>
            <person name="Frey K.G."/>
            <person name="Wang L.F."/>
            <person name="Wang J."/>
        </authorList>
    </citation>
    <scope>NUCLEOTIDE SEQUENCE [LARGE SCALE GENOMIC DNA]</scope>
</reference>
<sequence length="434" mass="48421">MKGRRRRRRKYCKFALLLVLYTLMLLLVPSILHGGRDGDKGSGHCPGLQRSLGVWSLEAAAAGEGEQVVEEKGLRATSQQRPGKRCLALYPGDAESLQGALRDMLRSLFRCDFSVLQLYAPPGDPAARSPSAANLTTAALFRWRTNKVICSPPLCPGATRARAEVGLVEDTTCERSCPPVALRALEAECRKYPVVVIKDVRLLDLGVLVPLLRDPGLNLKVVQLFRDPRAVHNSRLKSRQGLLRESIQVLRTRQRGDRFHRVLLAHGIGARPGSPSRALPAAPRTDFFLTGALEVICEAWLRDLLFARGAPAWLRRRYLRLRYEDLVRQPRAQLRRLLRFAGLRALAALDTFALNMTRGTAYGADRPFHLSARDAREAVHAWRERLSREQVRQVEAACAPAMRLLAYPRSREEDNAEPAVDVETLLETEAVGAT</sequence>
<dbReference type="EMBL" id="KB030414">
    <property type="protein sequence ID" value="ELK17017.1"/>
    <property type="molecule type" value="Genomic_DNA"/>
</dbReference>
<organism evidence="3 4">
    <name type="scientific">Pteropus alecto</name>
    <name type="common">Black flying fox</name>
    <dbReference type="NCBI Taxonomy" id="9402"/>
    <lineage>
        <taxon>Eukaryota</taxon>
        <taxon>Metazoa</taxon>
        <taxon>Chordata</taxon>
        <taxon>Craniata</taxon>
        <taxon>Vertebrata</taxon>
        <taxon>Euteleostomi</taxon>
        <taxon>Mammalia</taxon>
        <taxon>Eutheria</taxon>
        <taxon>Laurasiatheria</taxon>
        <taxon>Chiroptera</taxon>
        <taxon>Yinpterochiroptera</taxon>
        <taxon>Pteropodoidea</taxon>
        <taxon>Pteropodidae</taxon>
        <taxon>Pteropodinae</taxon>
        <taxon>Pteropus</taxon>
    </lineage>
</organism>
<accession>L5L063</accession>
<keyword evidence="1 3" id="KW-0808">Transferase</keyword>
<keyword evidence="4" id="KW-1185">Reference proteome</keyword>
<proteinExistence type="inferred from homology"/>
<dbReference type="Gene3D" id="3.40.50.300">
    <property type="entry name" value="P-loop containing nucleotide triphosphate hydrolases"/>
    <property type="match status" value="1"/>
</dbReference>
<evidence type="ECO:0000313" key="3">
    <source>
        <dbReference type="EMBL" id="ELK17017.1"/>
    </source>
</evidence>
<dbReference type="AlphaFoldDB" id="L5L063"/>
<dbReference type="EC" id="2.8.2.-" evidence="1"/>
<dbReference type="InterPro" id="IPR051135">
    <property type="entry name" value="Gal/GlcNAc/GalNAc_ST"/>
</dbReference>
<dbReference type="GO" id="GO:0001517">
    <property type="term" value="F:N-acetylglucosamine 6-O-sulfotransferase activity"/>
    <property type="evidence" value="ECO:0007669"/>
    <property type="project" value="TreeGrafter"/>
</dbReference>